<dbReference type="SMART" id="SM00404">
    <property type="entry name" value="PTPc_motif"/>
    <property type="match status" value="1"/>
</dbReference>
<dbReference type="InterPro" id="IPR016130">
    <property type="entry name" value="Tyr_Pase_AS"/>
</dbReference>
<evidence type="ECO:0000313" key="6">
    <source>
        <dbReference type="Proteomes" id="UP000236290"/>
    </source>
</evidence>
<dbReference type="Gene3D" id="3.90.190.10">
    <property type="entry name" value="Protein tyrosine phosphatase superfamily"/>
    <property type="match status" value="1"/>
</dbReference>
<sequence length="521" mass="59961">MHQIQYWLHYCRRYRYHFRQRRLRRLVVFLAKAVKRAAVRATKISSLAVMDKIPKFRRKPKPPVIETALDRNAAVASENMSVNDSVQRTHHKMSPFKSLRLRGPSKRARDSPPSDLTPTTPSAVVVAQDGIQSPPRPARPASQPAQHKSPPVQDRRRSVNQPPPVLPAFLTLSQQDIDVKYQELTWAERVRVAQGMRDDNMGDARWIIYKHADTFEKMDRYINIKPWAYNRVKLRVPETEFDYVNASAITLTSPTDPNKPPLRYLAMQGPTVSSFDHVWRMIAEQCPSPAVIVQLTNMIELDVIKCDQYFPMGDELPTGGRDTVWGVNDYNLWNDNWRADLTFVSVEELAGGAIEKRKLLLHVQGEKEPRVVWHFLYKRWPDFGVPTSDELDSFLELMKLSRQYCAPSTPRIIHCSAGVGRTGTFICLEHLIRELNSGYLARYDLPMERADLVFHAVDSLRQQRRGMVQGEIQFRFIYQVMRKLWQDKYGPVDEGASSREPAAKRLEVASPFAGNFRPATN</sequence>
<dbReference type="Pfam" id="PF00102">
    <property type="entry name" value="Y_phosphatase"/>
    <property type="match status" value="1"/>
</dbReference>
<dbReference type="InterPro" id="IPR050348">
    <property type="entry name" value="Protein-Tyr_Phosphatase"/>
</dbReference>
<dbReference type="PANTHER" id="PTHR19134:SF449">
    <property type="entry name" value="TYROSINE-PROTEIN PHOSPHATASE 1"/>
    <property type="match status" value="1"/>
</dbReference>
<evidence type="ECO:0000256" key="2">
    <source>
        <dbReference type="SAM" id="MobiDB-lite"/>
    </source>
</evidence>
<evidence type="ECO:0008006" key="7">
    <source>
        <dbReference type="Google" id="ProtNLM"/>
    </source>
</evidence>
<dbReference type="SUPFAM" id="SSF52799">
    <property type="entry name" value="(Phosphotyrosine protein) phosphatases II"/>
    <property type="match status" value="1"/>
</dbReference>
<protein>
    <recommendedName>
        <fullName evidence="7">Protein-tyrosine phosphatase</fullName>
    </recommendedName>
</protein>
<dbReference type="EMBL" id="MTYI01000004">
    <property type="protein sequence ID" value="PNP60477.1"/>
    <property type="molecule type" value="Genomic_DNA"/>
</dbReference>
<dbReference type="PROSITE" id="PS50055">
    <property type="entry name" value="TYR_PHOSPHATASE_PTP"/>
    <property type="match status" value="1"/>
</dbReference>
<dbReference type="CDD" id="cd18533">
    <property type="entry name" value="PTP_fungal"/>
    <property type="match status" value="1"/>
</dbReference>
<feature type="compositionally biased region" description="Low complexity" evidence="2">
    <location>
        <begin position="113"/>
        <end position="122"/>
    </location>
</feature>
<feature type="compositionally biased region" description="Basic residues" evidence="2">
    <location>
        <begin position="88"/>
        <end position="106"/>
    </location>
</feature>
<dbReference type="PRINTS" id="PR00700">
    <property type="entry name" value="PRTYPHPHTASE"/>
</dbReference>
<dbReference type="InterPro" id="IPR003595">
    <property type="entry name" value="Tyr_Pase_cat"/>
</dbReference>
<dbReference type="InterPro" id="IPR029021">
    <property type="entry name" value="Prot-tyrosine_phosphatase-like"/>
</dbReference>
<dbReference type="AlphaFoldDB" id="A0A2K0URT4"/>
<accession>A0A2K0URT4</accession>
<feature type="region of interest" description="Disordered" evidence="2">
    <location>
        <begin position="76"/>
        <end position="166"/>
    </location>
</feature>
<dbReference type="Proteomes" id="UP000236290">
    <property type="component" value="Unassembled WGS sequence"/>
</dbReference>
<organism evidence="5 6">
    <name type="scientific">Trichoderma harzianum</name>
    <name type="common">Hypocrea lixii</name>
    <dbReference type="NCBI Taxonomy" id="5544"/>
    <lineage>
        <taxon>Eukaryota</taxon>
        <taxon>Fungi</taxon>
        <taxon>Dikarya</taxon>
        <taxon>Ascomycota</taxon>
        <taxon>Pezizomycotina</taxon>
        <taxon>Sordariomycetes</taxon>
        <taxon>Hypocreomycetidae</taxon>
        <taxon>Hypocreales</taxon>
        <taxon>Hypocreaceae</taxon>
        <taxon>Trichoderma</taxon>
    </lineage>
</organism>
<evidence type="ECO:0000259" key="4">
    <source>
        <dbReference type="PROSITE" id="PS50056"/>
    </source>
</evidence>
<gene>
    <name evidence="5" type="ORF">THARTR1_00501</name>
</gene>
<evidence type="ECO:0000256" key="1">
    <source>
        <dbReference type="ARBA" id="ARBA00009649"/>
    </source>
</evidence>
<dbReference type="GO" id="GO:0004725">
    <property type="term" value="F:protein tyrosine phosphatase activity"/>
    <property type="evidence" value="ECO:0007669"/>
    <property type="project" value="InterPro"/>
</dbReference>
<dbReference type="OrthoDB" id="10253954at2759"/>
<dbReference type="PANTHER" id="PTHR19134">
    <property type="entry name" value="RECEPTOR-TYPE TYROSINE-PROTEIN PHOSPHATASE"/>
    <property type="match status" value="1"/>
</dbReference>
<comment type="caution">
    <text evidence="5">The sequence shown here is derived from an EMBL/GenBank/DDBJ whole genome shotgun (WGS) entry which is preliminary data.</text>
</comment>
<evidence type="ECO:0000313" key="5">
    <source>
        <dbReference type="EMBL" id="PNP60477.1"/>
    </source>
</evidence>
<proteinExistence type="inferred from homology"/>
<dbReference type="PROSITE" id="PS00383">
    <property type="entry name" value="TYR_PHOSPHATASE_1"/>
    <property type="match status" value="1"/>
</dbReference>
<reference evidence="5 6" key="1">
    <citation type="submission" date="2017-02" db="EMBL/GenBank/DDBJ databases">
        <title>Genomes of Trichoderma spp. with biocontrol activity.</title>
        <authorList>
            <person name="Gardiner D."/>
            <person name="Kazan K."/>
            <person name="Vos C."/>
            <person name="Harvey P."/>
        </authorList>
    </citation>
    <scope>NUCLEOTIDE SEQUENCE [LARGE SCALE GENOMIC DNA]</scope>
    <source>
        <strain evidence="5 6">Tr1</strain>
    </source>
</reference>
<name>A0A2K0URT4_TRIHA</name>
<dbReference type="InterPro" id="IPR000387">
    <property type="entry name" value="Tyr_Pase_dom"/>
</dbReference>
<dbReference type="SMART" id="SM00194">
    <property type="entry name" value="PTPc"/>
    <property type="match status" value="1"/>
</dbReference>
<dbReference type="InterPro" id="IPR000242">
    <property type="entry name" value="PTP_cat"/>
</dbReference>
<feature type="domain" description="Tyrosine-protein phosphatase" evidence="3">
    <location>
        <begin position="219"/>
        <end position="484"/>
    </location>
</feature>
<feature type="domain" description="Tyrosine specific protein phosphatases" evidence="4">
    <location>
        <begin position="392"/>
        <end position="475"/>
    </location>
</feature>
<dbReference type="PROSITE" id="PS50056">
    <property type="entry name" value="TYR_PHOSPHATASE_2"/>
    <property type="match status" value="1"/>
</dbReference>
<evidence type="ECO:0000259" key="3">
    <source>
        <dbReference type="PROSITE" id="PS50055"/>
    </source>
</evidence>
<comment type="similarity">
    <text evidence="1">Belongs to the protein-tyrosine phosphatase family. Non-receptor class subfamily.</text>
</comment>